<evidence type="ECO:0000256" key="1">
    <source>
        <dbReference type="ARBA" id="ARBA00011073"/>
    </source>
</evidence>
<evidence type="ECO:0000256" key="2">
    <source>
        <dbReference type="ARBA" id="ARBA00022729"/>
    </source>
</evidence>
<reference evidence="4" key="2">
    <citation type="journal article" date="2015" name="Data Brief">
        <title>Shoot transcriptome of the giant reed, Arundo donax.</title>
        <authorList>
            <person name="Barrero R.A."/>
            <person name="Guerrero F.D."/>
            <person name="Moolhuijzen P."/>
            <person name="Goolsby J.A."/>
            <person name="Tidwell J."/>
            <person name="Bellgard S.E."/>
            <person name="Bellgard M.I."/>
        </authorList>
    </citation>
    <scope>NUCLEOTIDE SEQUENCE</scope>
    <source>
        <tissue evidence="4">Shoot tissue taken approximately 20 cm above the soil surface</tissue>
    </source>
</reference>
<organism evidence="4">
    <name type="scientific">Arundo donax</name>
    <name type="common">Giant reed</name>
    <name type="synonym">Donax arundinaceus</name>
    <dbReference type="NCBI Taxonomy" id="35708"/>
    <lineage>
        <taxon>Eukaryota</taxon>
        <taxon>Viridiplantae</taxon>
        <taxon>Streptophyta</taxon>
        <taxon>Embryophyta</taxon>
        <taxon>Tracheophyta</taxon>
        <taxon>Spermatophyta</taxon>
        <taxon>Magnoliopsida</taxon>
        <taxon>Liliopsida</taxon>
        <taxon>Poales</taxon>
        <taxon>Poaceae</taxon>
        <taxon>PACMAD clade</taxon>
        <taxon>Arundinoideae</taxon>
        <taxon>Arundineae</taxon>
        <taxon>Arundo</taxon>
    </lineage>
</organism>
<accession>A0A0A9EVE6</accession>
<dbReference type="AlphaFoldDB" id="A0A0A9EVE6"/>
<reference evidence="4" key="1">
    <citation type="submission" date="2014-09" db="EMBL/GenBank/DDBJ databases">
        <authorList>
            <person name="Magalhaes I.L.F."/>
            <person name="Oliveira U."/>
            <person name="Santos F.R."/>
            <person name="Vidigal T.H.D.A."/>
            <person name="Brescovit A.D."/>
            <person name="Santos A.J."/>
        </authorList>
    </citation>
    <scope>NUCLEOTIDE SEQUENCE</scope>
    <source>
        <tissue evidence="4">Shoot tissue taken approximately 20 cm above the soil surface</tissue>
    </source>
</reference>
<dbReference type="Gene3D" id="2.60.40.2310">
    <property type="match status" value="1"/>
</dbReference>
<proteinExistence type="inferred from homology"/>
<feature type="domain" description="Subtilisin-like protease fibronectin type-III" evidence="3">
    <location>
        <begin position="52"/>
        <end position="163"/>
    </location>
</feature>
<dbReference type="PANTHER" id="PTHR10795">
    <property type="entry name" value="PROPROTEIN CONVERTASE SUBTILISIN/KEXIN"/>
    <property type="match status" value="1"/>
</dbReference>
<name>A0A0A9EVE6_ARUDO</name>
<dbReference type="EMBL" id="GBRH01194927">
    <property type="protein sequence ID" value="JAE02969.1"/>
    <property type="molecule type" value="Transcribed_RNA"/>
</dbReference>
<evidence type="ECO:0000313" key="4">
    <source>
        <dbReference type="EMBL" id="JAE02969.1"/>
    </source>
</evidence>
<sequence>MRAMDPGLVYDTTPADYVNFLCNLNYTEQNIRAITRRPADCRSARRAGHAGNLNYPSLSATFVAAADGAAAATMKTHFIRTATNVGGGRAVYLATVRAPEGCNVTVQPRQLPFRRDGQKLSFTVRVEAAVATGKKMEPGSSQVRSGALTWSDGRHTVNSPIVVTVQAPLQ</sequence>
<dbReference type="FunFam" id="2.60.40.2310:FF:000002">
    <property type="entry name" value="p69E protein-like"/>
    <property type="match status" value="1"/>
</dbReference>
<dbReference type="InterPro" id="IPR041469">
    <property type="entry name" value="Subtilisin-like_FN3"/>
</dbReference>
<comment type="similarity">
    <text evidence="1">Belongs to the peptidase S8 family.</text>
</comment>
<evidence type="ECO:0000259" key="3">
    <source>
        <dbReference type="Pfam" id="PF17766"/>
    </source>
</evidence>
<protein>
    <recommendedName>
        <fullName evidence="3">Subtilisin-like protease fibronectin type-III domain-containing protein</fullName>
    </recommendedName>
</protein>
<dbReference type="Pfam" id="PF17766">
    <property type="entry name" value="fn3_6"/>
    <property type="match status" value="1"/>
</dbReference>
<dbReference type="InterPro" id="IPR045051">
    <property type="entry name" value="SBT"/>
</dbReference>
<keyword evidence="2" id="KW-0732">Signal</keyword>